<feature type="signal peptide" evidence="1">
    <location>
        <begin position="1"/>
        <end position="25"/>
    </location>
</feature>
<gene>
    <name evidence="2" type="ORF">B1992_05520</name>
</gene>
<sequence length="173" mass="18125">MKRNPSAATALLFAAGMAATIPAMAVDACLVGTWSPEGNGAAEWVQRQSPGMKVLVQQEVATLRLNADGSYSAQARMRMEGRAAQVAARSGGSFSAQGGWSASGDRLTLVPSASRLDGTVDVSAGKAGTRGHRLPSKAARPTAYQYACGTGTLETRMRIPGVSDPIVQRYRRQ</sequence>
<dbReference type="Proteomes" id="UP000462066">
    <property type="component" value="Unassembled WGS sequence"/>
</dbReference>
<keyword evidence="1" id="KW-0732">Signal</keyword>
<evidence type="ECO:0000256" key="1">
    <source>
        <dbReference type="SAM" id="SignalP"/>
    </source>
</evidence>
<organism evidence="2 3">
    <name type="scientific">Pseudoxanthomonas broegbernensis</name>
    <dbReference type="NCBI Taxonomy" id="83619"/>
    <lineage>
        <taxon>Bacteria</taxon>
        <taxon>Pseudomonadati</taxon>
        <taxon>Pseudomonadota</taxon>
        <taxon>Gammaproteobacteria</taxon>
        <taxon>Lysobacterales</taxon>
        <taxon>Lysobacteraceae</taxon>
        <taxon>Pseudoxanthomonas</taxon>
    </lineage>
</organism>
<dbReference type="RefSeq" id="WP_162310477.1">
    <property type="nucleotide sequence ID" value="NZ_JACHGU010000004.1"/>
</dbReference>
<accession>A0A7V8K7Q1</accession>
<comment type="caution">
    <text evidence="2">The sequence shown here is derived from an EMBL/GenBank/DDBJ whole genome shotgun (WGS) entry which is preliminary data.</text>
</comment>
<protein>
    <submittedName>
        <fullName evidence="2">Uncharacterized protein</fullName>
    </submittedName>
</protein>
<feature type="chain" id="PRO_5031444647" evidence="1">
    <location>
        <begin position="26"/>
        <end position="173"/>
    </location>
</feature>
<evidence type="ECO:0000313" key="2">
    <source>
        <dbReference type="EMBL" id="KAF1686853.1"/>
    </source>
</evidence>
<reference evidence="2 3" key="1">
    <citation type="submission" date="2017-10" db="EMBL/GenBank/DDBJ databases">
        <title>Whole genome sequencing of Pseudoxanthomonas broegbernensis DSM 12573(T).</title>
        <authorList>
            <person name="Kumar S."/>
            <person name="Bansal K."/>
            <person name="Kaur A."/>
            <person name="Patil P."/>
            <person name="Sharma S."/>
            <person name="Patil P.B."/>
        </authorList>
    </citation>
    <scope>NUCLEOTIDE SEQUENCE [LARGE SCALE GENOMIC DNA]</scope>
    <source>
        <strain evidence="2 3">DSM 12573</strain>
    </source>
</reference>
<keyword evidence="3" id="KW-1185">Reference proteome</keyword>
<dbReference type="EMBL" id="MWIP01000004">
    <property type="protein sequence ID" value="KAF1686853.1"/>
    <property type="molecule type" value="Genomic_DNA"/>
</dbReference>
<name>A0A7V8K7Q1_9GAMM</name>
<proteinExistence type="predicted"/>
<dbReference type="AlphaFoldDB" id="A0A7V8K7Q1"/>
<evidence type="ECO:0000313" key="3">
    <source>
        <dbReference type="Proteomes" id="UP000462066"/>
    </source>
</evidence>